<organism evidence="1 2">
    <name type="scientific">Muricaecibacterium torontonense</name>
    <dbReference type="NCBI Taxonomy" id="3032871"/>
    <lineage>
        <taxon>Bacteria</taxon>
        <taxon>Bacillati</taxon>
        <taxon>Actinomycetota</taxon>
        <taxon>Coriobacteriia</taxon>
        <taxon>Coriobacteriales</taxon>
        <taxon>Atopobiaceae</taxon>
        <taxon>Muricaecibacterium</taxon>
    </lineage>
</organism>
<dbReference type="OrthoDB" id="1696709at2"/>
<comment type="caution">
    <text evidence="1">The sequence shown here is derived from an EMBL/GenBank/DDBJ whole genome shotgun (WGS) entry which is preliminary data.</text>
</comment>
<sequence length="126" mass="13668">MSRVSNDIEREIAAAMRDCIGENEAVLEQRAADAGKAAVKRLKAESRKRSGKYAKGWTSTTDHASLEQGVEVTVHNKQYQLTHLLEKGHKIKNQTGKTYGVAPGDVVIEAVAEEVGREFMAGGDAT</sequence>
<accession>A0A4S2EZY4</accession>
<dbReference type="EMBL" id="SRYE01000003">
    <property type="protein sequence ID" value="TGY62129.1"/>
    <property type="molecule type" value="Genomic_DNA"/>
</dbReference>
<evidence type="ECO:0000313" key="2">
    <source>
        <dbReference type="Proteomes" id="UP000310263"/>
    </source>
</evidence>
<keyword evidence="2" id="KW-1185">Reference proteome</keyword>
<reference evidence="1 2" key="1">
    <citation type="submission" date="2019-04" db="EMBL/GenBank/DDBJ databases">
        <title>Microbes associate with the intestines of laboratory mice.</title>
        <authorList>
            <person name="Navarre W."/>
            <person name="Wong E."/>
            <person name="Huang K."/>
            <person name="Tropini C."/>
            <person name="Ng K."/>
            <person name="Yu B."/>
        </authorList>
    </citation>
    <scope>NUCLEOTIDE SEQUENCE [LARGE SCALE GENOMIC DNA]</scope>
    <source>
        <strain evidence="1 2">NM07_P-09</strain>
    </source>
</reference>
<protein>
    <submittedName>
        <fullName evidence="1">HK97 gp10 family phage protein</fullName>
    </submittedName>
</protein>
<evidence type="ECO:0000313" key="1">
    <source>
        <dbReference type="EMBL" id="TGY62129.1"/>
    </source>
</evidence>
<dbReference type="AlphaFoldDB" id="A0A4S2EZY4"/>
<dbReference type="RefSeq" id="WP_136012602.1">
    <property type="nucleotide sequence ID" value="NZ_SRYE01000003.1"/>
</dbReference>
<dbReference type="Proteomes" id="UP000310263">
    <property type="component" value="Unassembled WGS sequence"/>
</dbReference>
<name>A0A4S2EZY4_9ACTN</name>
<gene>
    <name evidence="1" type="ORF">E5334_05530</name>
</gene>
<proteinExistence type="predicted"/>